<reference evidence="1 2" key="1">
    <citation type="submission" date="2010-04" db="EMBL/GenBank/DDBJ databases">
        <title>Complete sequence of chromosome 1 of Burkholderia sp. CCGE1002.</title>
        <authorList>
            <consortium name="US DOE Joint Genome Institute"/>
            <person name="Lucas S."/>
            <person name="Copeland A."/>
            <person name="Lapidus A."/>
            <person name="Cheng J.-F."/>
            <person name="Bruce D."/>
            <person name="Goodwin L."/>
            <person name="Pitluck S."/>
            <person name="Chertkov O."/>
            <person name="Detter J.C."/>
            <person name="Han C."/>
            <person name="Tapia R."/>
            <person name="Land M."/>
            <person name="Hauser L."/>
            <person name="Kyrpides N."/>
            <person name="Ovchinnikova G."/>
            <person name="Martinez-Romero E."/>
            <person name="Hernandez M.A.R."/>
            <person name="Tiedje J.M."/>
            <person name="Woyke T."/>
        </authorList>
    </citation>
    <scope>NUCLEOTIDE SEQUENCE [LARGE SCALE GENOMIC DNA]</scope>
    <source>
        <strain evidence="1 2">CCGE1002</strain>
    </source>
</reference>
<evidence type="ECO:0000313" key="2">
    <source>
        <dbReference type="Proteomes" id="UP000002190"/>
    </source>
</evidence>
<proteinExistence type="predicted"/>
<dbReference type="eggNOG" id="ENOG5033JT6">
    <property type="taxonomic scope" value="Bacteria"/>
</dbReference>
<dbReference type="HOGENOM" id="CLU_1700942_0_0_4"/>
<accession>D5WA28</accession>
<reference evidence="1 2" key="2">
    <citation type="journal article" date="2012" name="J. Bacteriol.">
        <title>Genome Sequences of Burkholderia sp. Strains CCGE1002 and H160, Isolated from Legume Nodules in Mexico and Brazil.</title>
        <authorList>
            <person name="Ormeno-Orrillo E."/>
            <person name="Rogel M.A."/>
            <person name="Chueire L.M."/>
            <person name="Tiedje J.M."/>
            <person name="Martinez-Romero E."/>
            <person name="Hungria M."/>
        </authorList>
    </citation>
    <scope>NUCLEOTIDE SEQUENCE [LARGE SCALE GENOMIC DNA]</scope>
    <source>
        <strain evidence="1 2">CCGE1002</strain>
    </source>
</reference>
<protein>
    <submittedName>
        <fullName evidence="1">Uncharacterized protein</fullName>
    </submittedName>
</protein>
<dbReference type="Proteomes" id="UP000002190">
    <property type="component" value="Chromosome 1"/>
</dbReference>
<dbReference type="EMBL" id="CP002013">
    <property type="protein sequence ID" value="ADG14250.1"/>
    <property type="molecule type" value="Genomic_DNA"/>
</dbReference>
<gene>
    <name evidence="1" type="ordered locus">BC1002_0142</name>
</gene>
<evidence type="ECO:0000313" key="1">
    <source>
        <dbReference type="EMBL" id="ADG14250.1"/>
    </source>
</evidence>
<sequence>MDIAPKDPAALVLSALALAFSVFSLWFNFRSSLHAAMLSRKPVLVFEYDGREGWILRNIGNGPAMNVIVAQRLKTAKWVNPIRVPPLAKDGSLVLQWLGHVNTTGLGATYDDSENTKYTSTCRQDLTRVESGEKFGPWPDGEIGRHWDNPKCVT</sequence>
<name>D5WA28_PARAM</name>
<organism evidence="1 2">
    <name type="scientific">Paraburkholderia atlantica</name>
    <dbReference type="NCBI Taxonomy" id="2654982"/>
    <lineage>
        <taxon>Bacteria</taxon>
        <taxon>Pseudomonadati</taxon>
        <taxon>Pseudomonadota</taxon>
        <taxon>Betaproteobacteria</taxon>
        <taxon>Burkholderiales</taxon>
        <taxon>Burkholderiaceae</taxon>
        <taxon>Paraburkholderia</taxon>
    </lineage>
</organism>
<dbReference type="GeneID" id="301098198"/>
<dbReference type="KEGG" id="bge:BC1002_0142"/>
<dbReference type="AlphaFoldDB" id="D5WA28"/>
<dbReference type="RefSeq" id="WP_013088153.1">
    <property type="nucleotide sequence ID" value="NC_014117.1"/>
</dbReference>